<evidence type="ECO:0000313" key="2">
    <source>
        <dbReference type="EMBL" id="GAA1774636.1"/>
    </source>
</evidence>
<evidence type="ECO:0000259" key="1">
    <source>
        <dbReference type="Pfam" id="PF04480"/>
    </source>
</evidence>
<dbReference type="EMBL" id="BAAALS010000039">
    <property type="protein sequence ID" value="GAA1774636.1"/>
    <property type="molecule type" value="Genomic_DNA"/>
</dbReference>
<feature type="domain" description="DUF559" evidence="1">
    <location>
        <begin position="240"/>
        <end position="304"/>
    </location>
</feature>
<dbReference type="Proteomes" id="UP001500655">
    <property type="component" value="Unassembled WGS sequence"/>
</dbReference>
<dbReference type="InterPro" id="IPR007569">
    <property type="entry name" value="DUF559"/>
</dbReference>
<comment type="caution">
    <text evidence="2">The sequence shown here is derived from an EMBL/GenBank/DDBJ whole genome shotgun (WGS) entry which is preliminary data.</text>
</comment>
<organism evidence="2 3">
    <name type="scientific">Luedemannella helvata</name>
    <dbReference type="NCBI Taxonomy" id="349315"/>
    <lineage>
        <taxon>Bacteria</taxon>
        <taxon>Bacillati</taxon>
        <taxon>Actinomycetota</taxon>
        <taxon>Actinomycetes</taxon>
        <taxon>Micromonosporales</taxon>
        <taxon>Micromonosporaceae</taxon>
        <taxon>Luedemannella</taxon>
    </lineage>
</organism>
<sequence length="316" mass="35260">MPSPPLDDADDLAWLLFRQDQVISRRQALSLMSVGALRHLVDSGRWRTVQRGVLVAHTGEVTHAQRCWAAVLGAAAGGDAYLAGVSALRLAGLDGLRDNVVHVLLPAERRHFNPPRGVLVHRTATLPDEDLHRVGSPPATMPARSMVDAAQWAASDNAARTFIAMTFQRRLVTEEEVERVLRRMPTIRRRPVILRAVSEAAGGAHSLIEMEFLALCRRAGLPAPVLQVVKLDASGRRRYVDGWFEEAGVHVEIDGAQHMDVEQWWRDMRRQNDLSAAGERVLRFPSWAIRHDQETVIAHLRAALNLPPLRGPRRPR</sequence>
<protein>
    <recommendedName>
        <fullName evidence="1">DUF559 domain-containing protein</fullName>
    </recommendedName>
</protein>
<dbReference type="RefSeq" id="WP_344087734.1">
    <property type="nucleotide sequence ID" value="NZ_BAAALS010000039.1"/>
</dbReference>
<gene>
    <name evidence="2" type="ORF">GCM10009681_52780</name>
</gene>
<accession>A0ABP4X9U6</accession>
<keyword evidence="3" id="KW-1185">Reference proteome</keyword>
<dbReference type="Pfam" id="PF04480">
    <property type="entry name" value="DUF559"/>
    <property type="match status" value="1"/>
</dbReference>
<proteinExistence type="predicted"/>
<reference evidence="3" key="1">
    <citation type="journal article" date="2019" name="Int. J. Syst. Evol. Microbiol.">
        <title>The Global Catalogue of Microorganisms (GCM) 10K type strain sequencing project: providing services to taxonomists for standard genome sequencing and annotation.</title>
        <authorList>
            <consortium name="The Broad Institute Genomics Platform"/>
            <consortium name="The Broad Institute Genome Sequencing Center for Infectious Disease"/>
            <person name="Wu L."/>
            <person name="Ma J."/>
        </authorList>
    </citation>
    <scope>NUCLEOTIDE SEQUENCE [LARGE SCALE GENOMIC DNA]</scope>
    <source>
        <strain evidence="3">JCM 13249</strain>
    </source>
</reference>
<name>A0ABP4X9U6_9ACTN</name>
<evidence type="ECO:0000313" key="3">
    <source>
        <dbReference type="Proteomes" id="UP001500655"/>
    </source>
</evidence>